<dbReference type="Gene3D" id="2.160.10.10">
    <property type="entry name" value="Hexapeptide repeat proteins"/>
    <property type="match status" value="1"/>
</dbReference>
<evidence type="ECO:0000259" key="3">
    <source>
        <dbReference type="SMART" id="SM01266"/>
    </source>
</evidence>
<gene>
    <name evidence="4" type="ORF">CANVERA_P2683</name>
</gene>
<dbReference type="Pfam" id="PF00132">
    <property type="entry name" value="Hexapep"/>
    <property type="match status" value="1"/>
</dbReference>
<dbReference type="EMBL" id="CANTUO010000002">
    <property type="protein sequence ID" value="CAI5758170.1"/>
    <property type="molecule type" value="Genomic_DNA"/>
</dbReference>
<protein>
    <recommendedName>
        <fullName evidence="3">Maltose/galactoside acetyltransferase domain-containing protein</fullName>
    </recommendedName>
</protein>
<keyword evidence="5" id="KW-1185">Reference proteome</keyword>
<dbReference type="InterPro" id="IPR024688">
    <property type="entry name" value="Mac_dom"/>
</dbReference>
<sequence>MPTFKDKQDFCNQTKVASEKNYELIEFAKNNLNNLPFTPEDGEKWENYERMISGMLYNCMQKELEIVRMNVRDLILDYGNFRTGDYKSIPEFYQARTDFLKKFIGHVGEDTFMEYPARFDYGFNTYLGKRFYSNYNLTILDVAIVRIGDYCMCGPNVSIVTPCHPLNPSLRWDPPLENALPITIGDNVWLCADCTIIGGVTIGDGCVIAAGSVVTKDIPANSLVAGVPGRVIKQLEPRDPSFNIHETIQKYGMGYIE</sequence>
<dbReference type="Proteomes" id="UP001152885">
    <property type="component" value="Unassembled WGS sequence"/>
</dbReference>
<dbReference type="InterPro" id="IPR051159">
    <property type="entry name" value="Hexapeptide_acetyltransf"/>
</dbReference>
<name>A0A9W4XDD0_9ASCO</name>
<evidence type="ECO:0000256" key="2">
    <source>
        <dbReference type="ARBA" id="ARBA00022679"/>
    </source>
</evidence>
<dbReference type="GO" id="GO:0016407">
    <property type="term" value="F:acetyltransferase activity"/>
    <property type="evidence" value="ECO:0007669"/>
    <property type="project" value="InterPro"/>
</dbReference>
<dbReference type="PANTHER" id="PTHR23416">
    <property type="entry name" value="SIALIC ACID SYNTHASE-RELATED"/>
    <property type="match status" value="1"/>
</dbReference>
<organism evidence="4 5">
    <name type="scientific">Candida verbasci</name>
    <dbReference type="NCBI Taxonomy" id="1227364"/>
    <lineage>
        <taxon>Eukaryota</taxon>
        <taxon>Fungi</taxon>
        <taxon>Dikarya</taxon>
        <taxon>Ascomycota</taxon>
        <taxon>Saccharomycotina</taxon>
        <taxon>Pichiomycetes</taxon>
        <taxon>Debaryomycetaceae</taxon>
        <taxon>Candida/Lodderomyces clade</taxon>
        <taxon>Candida</taxon>
    </lineage>
</organism>
<comment type="similarity">
    <text evidence="1">Belongs to the transferase hexapeptide repeat family.</text>
</comment>
<accession>A0A9W4XDD0</accession>
<dbReference type="SUPFAM" id="SSF51161">
    <property type="entry name" value="Trimeric LpxA-like enzymes"/>
    <property type="match status" value="1"/>
</dbReference>
<dbReference type="AlphaFoldDB" id="A0A9W4XDD0"/>
<dbReference type="SMART" id="SM01266">
    <property type="entry name" value="Mac"/>
    <property type="match status" value="1"/>
</dbReference>
<dbReference type="InterPro" id="IPR011004">
    <property type="entry name" value="Trimer_LpxA-like_sf"/>
</dbReference>
<dbReference type="GO" id="GO:0008374">
    <property type="term" value="F:O-acyltransferase activity"/>
    <property type="evidence" value="ECO:0007669"/>
    <property type="project" value="TreeGrafter"/>
</dbReference>
<evidence type="ECO:0000313" key="5">
    <source>
        <dbReference type="Proteomes" id="UP001152885"/>
    </source>
</evidence>
<keyword evidence="2" id="KW-0808">Transferase</keyword>
<proteinExistence type="inferred from homology"/>
<evidence type="ECO:0000256" key="1">
    <source>
        <dbReference type="ARBA" id="ARBA00007274"/>
    </source>
</evidence>
<comment type="caution">
    <text evidence="4">The sequence shown here is derived from an EMBL/GenBank/DDBJ whole genome shotgun (WGS) entry which is preliminary data.</text>
</comment>
<reference evidence="4" key="1">
    <citation type="submission" date="2022-12" db="EMBL/GenBank/DDBJ databases">
        <authorList>
            <person name="Brejova B."/>
        </authorList>
    </citation>
    <scope>NUCLEOTIDE SEQUENCE</scope>
</reference>
<dbReference type="InterPro" id="IPR001451">
    <property type="entry name" value="Hexapep"/>
</dbReference>
<dbReference type="PANTHER" id="PTHR23416:SF54">
    <property type="entry name" value="ACETYLTRANSFERASE, CYSE_LACA_LPXA_NODL FAMILY (AFU_ORTHOLOGUE AFUA_2G08430)-RELATED"/>
    <property type="match status" value="1"/>
</dbReference>
<evidence type="ECO:0000313" key="4">
    <source>
        <dbReference type="EMBL" id="CAI5758170.1"/>
    </source>
</evidence>
<dbReference type="OrthoDB" id="25818at2759"/>
<feature type="domain" description="Maltose/galactoside acetyltransferase" evidence="3">
    <location>
        <begin position="48"/>
        <end position="109"/>
    </location>
</feature>
<dbReference type="Pfam" id="PF12464">
    <property type="entry name" value="Mac"/>
    <property type="match status" value="1"/>
</dbReference>
<dbReference type="CDD" id="cd03357">
    <property type="entry name" value="LbH_MAT_GAT"/>
    <property type="match status" value="1"/>
</dbReference>